<feature type="region of interest" description="Disordered" evidence="1">
    <location>
        <begin position="247"/>
        <end position="268"/>
    </location>
</feature>
<feature type="region of interest" description="Disordered" evidence="1">
    <location>
        <begin position="297"/>
        <end position="322"/>
    </location>
</feature>
<organism evidence="2 3">
    <name type="scientific">Pristionchus mayeri</name>
    <dbReference type="NCBI Taxonomy" id="1317129"/>
    <lineage>
        <taxon>Eukaryota</taxon>
        <taxon>Metazoa</taxon>
        <taxon>Ecdysozoa</taxon>
        <taxon>Nematoda</taxon>
        <taxon>Chromadorea</taxon>
        <taxon>Rhabditida</taxon>
        <taxon>Rhabditina</taxon>
        <taxon>Diplogasteromorpha</taxon>
        <taxon>Diplogasteroidea</taxon>
        <taxon>Neodiplogasteridae</taxon>
        <taxon>Pristionchus</taxon>
    </lineage>
</organism>
<feature type="region of interest" description="Disordered" evidence="1">
    <location>
        <begin position="56"/>
        <end position="96"/>
    </location>
</feature>
<dbReference type="EMBL" id="BTRK01000001">
    <property type="protein sequence ID" value="GMR32623.1"/>
    <property type="molecule type" value="Genomic_DNA"/>
</dbReference>
<protein>
    <submittedName>
        <fullName evidence="2">Uncharacterized protein</fullName>
    </submittedName>
</protein>
<proteinExistence type="predicted"/>
<gene>
    <name evidence="2" type="ORF">PMAYCL1PPCAC_02818</name>
</gene>
<feature type="compositionally biased region" description="Basic and acidic residues" evidence="1">
    <location>
        <begin position="22"/>
        <end position="31"/>
    </location>
</feature>
<feature type="compositionally biased region" description="Basic and acidic residues" evidence="1">
    <location>
        <begin position="56"/>
        <end position="68"/>
    </location>
</feature>
<accession>A0AAN4Z635</accession>
<reference evidence="3" key="1">
    <citation type="submission" date="2022-10" db="EMBL/GenBank/DDBJ databases">
        <title>Genome assembly of Pristionchus species.</title>
        <authorList>
            <person name="Yoshida K."/>
            <person name="Sommer R.J."/>
        </authorList>
    </citation>
    <scope>NUCLEOTIDE SEQUENCE [LARGE SCALE GENOMIC DNA]</scope>
    <source>
        <strain evidence="3">RS5460</strain>
    </source>
</reference>
<evidence type="ECO:0000313" key="2">
    <source>
        <dbReference type="EMBL" id="GMR32623.1"/>
    </source>
</evidence>
<feature type="region of interest" description="Disordered" evidence="1">
    <location>
        <begin position="12"/>
        <end position="41"/>
    </location>
</feature>
<feature type="region of interest" description="Disordered" evidence="1">
    <location>
        <begin position="370"/>
        <end position="404"/>
    </location>
</feature>
<dbReference type="Proteomes" id="UP001328107">
    <property type="component" value="Unassembled WGS sequence"/>
</dbReference>
<evidence type="ECO:0000313" key="3">
    <source>
        <dbReference type="Proteomes" id="UP001328107"/>
    </source>
</evidence>
<comment type="caution">
    <text evidence="2">The sequence shown here is derived from an EMBL/GenBank/DDBJ whole genome shotgun (WGS) entry which is preliminary data.</text>
</comment>
<name>A0AAN4Z635_9BILA</name>
<keyword evidence="3" id="KW-1185">Reference proteome</keyword>
<dbReference type="AlphaFoldDB" id="A0AAN4Z635"/>
<feature type="compositionally biased region" description="Low complexity" evidence="1">
    <location>
        <begin position="394"/>
        <end position="404"/>
    </location>
</feature>
<sequence>MKDDEIAEIIKQVESNAGRSEQTSHKDDLDSSVRNISPDMFEKQQRIIKATRDLREHLDQQQKERVREQLLLSPEPSTTTEEPTEPPTYRPIHSTTIPTSSSFAEFETTTKVSTIATHRPLVRSTSALPLPFSSVQHPWAAPVASTPFAQVPLSSPSSSSFLYPSQLYSVSGQAIPPVQQVHPHLSHLPTHPPPSLPSPISPPFSHVALPPPPPSSLSSLPTYYTYQNANAHTVTRGTVQLPVSSMPHATRTRARRVRGGAGAASDPRVAAAAARTTVAPPRGQTEVSAAVQRRFKGRGEGMSGSSRRVEENHGGRRTNQVRAQAAKSHRIFASPLSTVSPSSSFPRRMVPTQPLTTPSPVRLPSPAAAVAPNTRRANQQQSFVVSADSRRSSSRPAATAAAASETSRTLVTPYWIDSNFVHRFPQTAPSPTATGDDLVRAEIAAANERMQQMQQQQQLNSVRQQLRPEEYRELEARLRQY</sequence>
<feature type="compositionally biased region" description="Polar residues" evidence="1">
    <location>
        <begin position="375"/>
        <end position="384"/>
    </location>
</feature>
<evidence type="ECO:0000256" key="1">
    <source>
        <dbReference type="SAM" id="MobiDB-lite"/>
    </source>
</evidence>